<dbReference type="RefSeq" id="WP_078922548.1">
    <property type="nucleotide sequence ID" value="NZ_FUYB01000009.1"/>
</dbReference>
<evidence type="ECO:0000313" key="2">
    <source>
        <dbReference type="EMBL" id="SKA80465.1"/>
    </source>
</evidence>
<dbReference type="EMBL" id="FUYB01000009">
    <property type="protein sequence ID" value="SKA80465.1"/>
    <property type="molecule type" value="Genomic_DNA"/>
</dbReference>
<sequence length="148" mass="16410">MQTQELELYLHRHIPLTQAMQVTVLSVEPDQLILQAPLAPNINPHQTAFGGSVVTLATLAAWCLLYTRLELEGIANHLVIRRSTLDYEQPIAGDFKAIARLAVPEQWGQAVELLKQRGKAKLPVLCVLEYQGQITGRFQGEFVAKLAG</sequence>
<dbReference type="SUPFAM" id="SSF54637">
    <property type="entry name" value="Thioesterase/thiol ester dehydrase-isomerase"/>
    <property type="match status" value="1"/>
</dbReference>
<accession>A0A1T4WUC0</accession>
<dbReference type="AlphaFoldDB" id="A0A1T4WUC0"/>
<dbReference type="Gene3D" id="3.10.129.10">
    <property type="entry name" value="Hotdog Thioesterase"/>
    <property type="match status" value="1"/>
</dbReference>
<dbReference type="Proteomes" id="UP000190460">
    <property type="component" value="Unassembled WGS sequence"/>
</dbReference>
<dbReference type="NCBIfam" id="TIGR02447">
    <property type="entry name" value="yiiD_Cterm"/>
    <property type="match status" value="1"/>
</dbReference>
<feature type="domain" description="Thioesterase putative" evidence="1">
    <location>
        <begin position="4"/>
        <end position="145"/>
    </location>
</feature>
<evidence type="ECO:0000313" key="3">
    <source>
        <dbReference type="Proteomes" id="UP000190460"/>
    </source>
</evidence>
<organism evidence="2 3">
    <name type="scientific">Thiothrix eikelboomii</name>
    <dbReference type="NCBI Taxonomy" id="92487"/>
    <lineage>
        <taxon>Bacteria</taxon>
        <taxon>Pseudomonadati</taxon>
        <taxon>Pseudomonadota</taxon>
        <taxon>Gammaproteobacteria</taxon>
        <taxon>Thiotrichales</taxon>
        <taxon>Thiotrichaceae</taxon>
        <taxon>Thiothrix</taxon>
    </lineage>
</organism>
<proteinExistence type="predicted"/>
<keyword evidence="3" id="KW-1185">Reference proteome</keyword>
<dbReference type="Pfam" id="PF09500">
    <property type="entry name" value="YiiD_C"/>
    <property type="match status" value="1"/>
</dbReference>
<name>A0A1T4WUC0_9GAMM</name>
<gene>
    <name evidence="2" type="ORF">SAMN02745130_02079</name>
</gene>
<protein>
    <submittedName>
        <fullName evidence="2">Thioesterase domain-containing protein, putative</fullName>
    </submittedName>
</protein>
<dbReference type="InterPro" id="IPR012660">
    <property type="entry name" value="YiiD_C"/>
</dbReference>
<dbReference type="STRING" id="92487.SAMN02745130_02079"/>
<dbReference type="InterPro" id="IPR029069">
    <property type="entry name" value="HotDog_dom_sf"/>
</dbReference>
<dbReference type="OrthoDB" id="572024at2"/>
<reference evidence="2 3" key="1">
    <citation type="submission" date="2017-02" db="EMBL/GenBank/DDBJ databases">
        <authorList>
            <person name="Peterson S.W."/>
        </authorList>
    </citation>
    <scope>NUCLEOTIDE SEQUENCE [LARGE SCALE GENOMIC DNA]</scope>
    <source>
        <strain evidence="2 3">ATCC 49788</strain>
    </source>
</reference>
<evidence type="ECO:0000259" key="1">
    <source>
        <dbReference type="Pfam" id="PF09500"/>
    </source>
</evidence>